<feature type="chain" id="PRO_5045060664" evidence="6">
    <location>
        <begin position="21"/>
        <end position="516"/>
    </location>
</feature>
<feature type="domain" description="SusD-like N-terminal" evidence="8">
    <location>
        <begin position="140"/>
        <end position="233"/>
    </location>
</feature>
<comment type="caution">
    <text evidence="9">The sequence shown here is derived from an EMBL/GenBank/DDBJ whole genome shotgun (WGS) entry which is preliminary data.</text>
</comment>
<evidence type="ECO:0000256" key="1">
    <source>
        <dbReference type="ARBA" id="ARBA00004442"/>
    </source>
</evidence>
<dbReference type="InterPro" id="IPR033985">
    <property type="entry name" value="SusD-like_N"/>
</dbReference>
<dbReference type="Pfam" id="PF14322">
    <property type="entry name" value="SusD-like_3"/>
    <property type="match status" value="1"/>
</dbReference>
<dbReference type="Gene3D" id="1.10.3780.10">
    <property type="entry name" value="SusD-like"/>
    <property type="match status" value="1"/>
</dbReference>
<dbReference type="PROSITE" id="PS51257">
    <property type="entry name" value="PROKAR_LIPOPROTEIN"/>
    <property type="match status" value="1"/>
</dbReference>
<evidence type="ECO:0000259" key="7">
    <source>
        <dbReference type="Pfam" id="PF07980"/>
    </source>
</evidence>
<evidence type="ECO:0000259" key="8">
    <source>
        <dbReference type="Pfam" id="PF14322"/>
    </source>
</evidence>
<comment type="subcellular location">
    <subcellularLocation>
        <location evidence="1">Cell outer membrane</location>
    </subcellularLocation>
</comment>
<proteinExistence type="inferred from homology"/>
<evidence type="ECO:0000313" key="9">
    <source>
        <dbReference type="EMBL" id="MEY8245816.1"/>
    </source>
</evidence>
<dbReference type="Pfam" id="PF07980">
    <property type="entry name" value="SusD_RagB"/>
    <property type="match status" value="1"/>
</dbReference>
<sequence>MKLLKYMTIGAVALSMSGLASCVNDLDLTPTDPNTKTELTTAEEWNGYFGSLYGSFLYVGNLSTSDGGAGTYMRCHWNLQEITADEAIVSNKWNDPGYVALNFNTWLNDNEWVYAAFSREFYTARQCTEFIDKADGAKSVLSEEEVEAMKAEARVLRAYAYYCMIDLFGRGPWVPGTPTGATPPTYDRKQLFDATVEDLVNVINEGHVRPAATQTYGRVSREAAYMLLAKLYLNAGVYTGTPMWSECAAACQKVLETVNNLVPTYKYLFCATNDRYVGNGEILWAVPQQVGSMETWGGTTGLTAGAFIETVPEEVLLSLGALCENGTVWSGYRMRPELSLAFDPQDKRRLIYEGQFNVGVEDLDNYDVDSDGYMCIKYTYTTEEDYYNTAGVKRTSQVCDTDYPVFRLADTYLMLAECQLNGVECNGKLYFDKVRERAGLDPVALTADNLLKERQCELYWEGHRRSDLIRFGKYTGSVYNWSWKGGVYEGAAIDSHRSVFAIPYQYVATVGQNPNY</sequence>
<keyword evidence="4" id="KW-0472">Membrane</keyword>
<dbReference type="Proteomes" id="UP001565200">
    <property type="component" value="Unassembled WGS sequence"/>
</dbReference>
<organism evidence="9 10">
    <name type="scientific">Heminiphilus faecis</name>
    <dbReference type="NCBI Taxonomy" id="2601703"/>
    <lineage>
        <taxon>Bacteria</taxon>
        <taxon>Pseudomonadati</taxon>
        <taxon>Bacteroidota</taxon>
        <taxon>Bacteroidia</taxon>
        <taxon>Bacteroidales</taxon>
        <taxon>Muribaculaceae</taxon>
        <taxon>Heminiphilus</taxon>
    </lineage>
</organism>
<dbReference type="Gene3D" id="1.25.40.390">
    <property type="match status" value="1"/>
</dbReference>
<protein>
    <submittedName>
        <fullName evidence="9">RagB/SusD family nutrient uptake outer membrane protein</fullName>
    </submittedName>
</protein>
<dbReference type="RefSeq" id="WP_369863527.1">
    <property type="nucleotide sequence ID" value="NZ_JBCLPP010000024.1"/>
</dbReference>
<dbReference type="InterPro" id="IPR012944">
    <property type="entry name" value="SusD_RagB_dom"/>
</dbReference>
<comment type="similarity">
    <text evidence="2">Belongs to the SusD family.</text>
</comment>
<dbReference type="InterPro" id="IPR011990">
    <property type="entry name" value="TPR-like_helical_dom_sf"/>
</dbReference>
<keyword evidence="10" id="KW-1185">Reference proteome</keyword>
<dbReference type="Gene3D" id="1.25.40.10">
    <property type="entry name" value="Tetratricopeptide repeat domain"/>
    <property type="match status" value="1"/>
</dbReference>
<evidence type="ECO:0000256" key="3">
    <source>
        <dbReference type="ARBA" id="ARBA00022729"/>
    </source>
</evidence>
<gene>
    <name evidence="9" type="ORF">AAK873_09350</name>
</gene>
<evidence type="ECO:0000256" key="5">
    <source>
        <dbReference type="ARBA" id="ARBA00023237"/>
    </source>
</evidence>
<name>A0ABV4CWT9_9BACT</name>
<accession>A0ABV4CWT9</accession>
<reference evidence="9 10" key="1">
    <citation type="submission" date="2024-03" db="EMBL/GenBank/DDBJ databases">
        <title>Mouse gut bacterial collection (mGBC) of GemPharmatech.</title>
        <authorList>
            <person name="He Y."/>
            <person name="Dong L."/>
            <person name="Wu D."/>
            <person name="Gao X."/>
            <person name="Lin Z."/>
        </authorList>
    </citation>
    <scope>NUCLEOTIDE SEQUENCE [LARGE SCALE GENOMIC DNA]</scope>
    <source>
        <strain evidence="9 10">54-13</strain>
    </source>
</reference>
<evidence type="ECO:0000256" key="2">
    <source>
        <dbReference type="ARBA" id="ARBA00006275"/>
    </source>
</evidence>
<feature type="signal peptide" evidence="6">
    <location>
        <begin position="1"/>
        <end position="20"/>
    </location>
</feature>
<evidence type="ECO:0000313" key="10">
    <source>
        <dbReference type="Proteomes" id="UP001565200"/>
    </source>
</evidence>
<evidence type="ECO:0000256" key="6">
    <source>
        <dbReference type="SAM" id="SignalP"/>
    </source>
</evidence>
<evidence type="ECO:0000256" key="4">
    <source>
        <dbReference type="ARBA" id="ARBA00023136"/>
    </source>
</evidence>
<dbReference type="EMBL" id="JBCLPP010000024">
    <property type="protein sequence ID" value="MEY8245816.1"/>
    <property type="molecule type" value="Genomic_DNA"/>
</dbReference>
<feature type="domain" description="RagB/SusD" evidence="7">
    <location>
        <begin position="370"/>
        <end position="489"/>
    </location>
</feature>
<dbReference type="SUPFAM" id="SSF48452">
    <property type="entry name" value="TPR-like"/>
    <property type="match status" value="1"/>
</dbReference>
<keyword evidence="5" id="KW-0998">Cell outer membrane</keyword>
<keyword evidence="3 6" id="KW-0732">Signal</keyword>